<proteinExistence type="predicted"/>
<dbReference type="InterPro" id="IPR009327">
    <property type="entry name" value="Cupin_DUF985"/>
</dbReference>
<dbReference type="EMBL" id="CP060052">
    <property type="protein sequence ID" value="QNE04415.1"/>
    <property type="molecule type" value="Genomic_DNA"/>
</dbReference>
<accession>A0A7G6VRQ0</accession>
<evidence type="ECO:0000259" key="1">
    <source>
        <dbReference type="Pfam" id="PF06172"/>
    </source>
</evidence>
<dbReference type="InterPro" id="IPR039935">
    <property type="entry name" value="YML079W-like"/>
</dbReference>
<gene>
    <name evidence="2" type="ORF">H4O24_10525</name>
</gene>
<dbReference type="SUPFAM" id="SSF51182">
    <property type="entry name" value="RmlC-like cupins"/>
    <property type="match status" value="1"/>
</dbReference>
<dbReference type="InterPro" id="IPR011051">
    <property type="entry name" value="RmlC_Cupin_sf"/>
</dbReference>
<organism evidence="2 3">
    <name type="scientific">Croceicoccus marinus</name>
    <dbReference type="NCBI Taxonomy" id="450378"/>
    <lineage>
        <taxon>Bacteria</taxon>
        <taxon>Pseudomonadati</taxon>
        <taxon>Pseudomonadota</taxon>
        <taxon>Alphaproteobacteria</taxon>
        <taxon>Sphingomonadales</taxon>
        <taxon>Erythrobacteraceae</taxon>
        <taxon>Croceicoccus</taxon>
    </lineage>
</organism>
<evidence type="ECO:0000313" key="2">
    <source>
        <dbReference type="EMBL" id="QNE04415.1"/>
    </source>
</evidence>
<dbReference type="Gene3D" id="2.60.120.10">
    <property type="entry name" value="Jelly Rolls"/>
    <property type="match status" value="1"/>
</dbReference>
<feature type="domain" description="DUF985" evidence="1">
    <location>
        <begin position="6"/>
        <end position="136"/>
    </location>
</feature>
<dbReference type="AlphaFoldDB" id="A0A7G6VRQ0"/>
<protein>
    <submittedName>
        <fullName evidence="2">Cupin domain-containing protein</fullName>
    </submittedName>
</protein>
<dbReference type="Pfam" id="PF06172">
    <property type="entry name" value="Cupin_5"/>
    <property type="match status" value="1"/>
</dbReference>
<name>A0A7G6VRQ0_9SPHN</name>
<dbReference type="CDD" id="cd06121">
    <property type="entry name" value="cupin_YML079wp"/>
    <property type="match status" value="1"/>
</dbReference>
<dbReference type="RefSeq" id="WP_185883696.1">
    <property type="nucleotide sequence ID" value="NZ_CP060052.1"/>
</dbReference>
<dbReference type="InterPro" id="IPR014710">
    <property type="entry name" value="RmlC-like_jellyroll"/>
</dbReference>
<dbReference type="PANTHER" id="PTHR33387">
    <property type="entry name" value="RMLC-LIKE JELLY ROLL FOLD PROTEIN"/>
    <property type="match status" value="1"/>
</dbReference>
<dbReference type="Proteomes" id="UP000515297">
    <property type="component" value="Chromosome"/>
</dbReference>
<evidence type="ECO:0000313" key="3">
    <source>
        <dbReference type="Proteomes" id="UP000515297"/>
    </source>
</evidence>
<dbReference type="PANTHER" id="PTHR33387:SF3">
    <property type="entry name" value="DUF985 DOMAIN-CONTAINING PROTEIN"/>
    <property type="match status" value="1"/>
</dbReference>
<sequence length="148" mass="16108">MSEAGDIITRLALEPHPEGGWYRETWREDAAGQPRGHASAILFLLEQGQRSHWHRIDAAEMWIFNAGSPLTLSTAIGENGEDVRRETILGSDILAGHRAQHLYRAGDWQAAQAGEGWSLVSCVVAPGFSFDGFELAGPDWLPMGAAQG</sequence>
<reference evidence="2 3" key="1">
    <citation type="submission" date="2020-08" db="EMBL/GenBank/DDBJ databases">
        <authorList>
            <person name="Liu G."/>
            <person name="Sun C."/>
        </authorList>
    </citation>
    <scope>NUCLEOTIDE SEQUENCE [LARGE SCALE GENOMIC DNA]</scope>
    <source>
        <strain evidence="2 3">OT19</strain>
    </source>
</reference>